<dbReference type="Proteomes" id="UP001346149">
    <property type="component" value="Unassembled WGS sequence"/>
</dbReference>
<proteinExistence type="predicted"/>
<accession>A0AAN7RE75</accession>
<evidence type="ECO:0000313" key="2">
    <source>
        <dbReference type="EMBL" id="KAK4800207.1"/>
    </source>
</evidence>
<feature type="signal peptide" evidence="1">
    <location>
        <begin position="1"/>
        <end position="19"/>
    </location>
</feature>
<feature type="chain" id="PRO_5042821481" evidence="1">
    <location>
        <begin position="20"/>
        <end position="150"/>
    </location>
</feature>
<dbReference type="EMBL" id="JAXQNO010000004">
    <property type="protein sequence ID" value="KAK4800207.1"/>
    <property type="molecule type" value="Genomic_DNA"/>
</dbReference>
<keyword evidence="1" id="KW-0732">Signal</keyword>
<comment type="caution">
    <text evidence="2">The sequence shown here is derived from an EMBL/GenBank/DDBJ whole genome shotgun (WGS) entry which is preliminary data.</text>
</comment>
<reference evidence="2 3" key="1">
    <citation type="journal article" date="2023" name="Hortic Res">
        <title>Pangenome of water caltrop reveals structural variations and asymmetric subgenome divergence after allopolyploidization.</title>
        <authorList>
            <person name="Zhang X."/>
            <person name="Chen Y."/>
            <person name="Wang L."/>
            <person name="Yuan Y."/>
            <person name="Fang M."/>
            <person name="Shi L."/>
            <person name="Lu R."/>
            <person name="Comes H.P."/>
            <person name="Ma Y."/>
            <person name="Chen Y."/>
            <person name="Huang G."/>
            <person name="Zhou Y."/>
            <person name="Zheng Z."/>
            <person name="Qiu Y."/>
        </authorList>
    </citation>
    <scope>NUCLEOTIDE SEQUENCE [LARGE SCALE GENOMIC DNA]</scope>
    <source>
        <strain evidence="2">F231</strain>
    </source>
</reference>
<sequence length="150" mass="17390">MTFFLLISVFLIELLPVEFSLVQCMQLSLLVCYCSKIVPACIIQTMGWIKQIFRKNDQLIWTTFLSSTLLKLTWDCRCFHTSVWFVFTSANEFAAYMSRTHSCFYGTFRWRRSLFLNVVLLVGLCQSALEAKQLNGTMPDLQALYSLPQV</sequence>
<protein>
    <submittedName>
        <fullName evidence="2">Uncharacterized protein</fullName>
    </submittedName>
</protein>
<gene>
    <name evidence="2" type="ORF">SAY86_025572</name>
</gene>
<organism evidence="2 3">
    <name type="scientific">Trapa natans</name>
    <name type="common">Water chestnut</name>
    <dbReference type="NCBI Taxonomy" id="22666"/>
    <lineage>
        <taxon>Eukaryota</taxon>
        <taxon>Viridiplantae</taxon>
        <taxon>Streptophyta</taxon>
        <taxon>Embryophyta</taxon>
        <taxon>Tracheophyta</taxon>
        <taxon>Spermatophyta</taxon>
        <taxon>Magnoliopsida</taxon>
        <taxon>eudicotyledons</taxon>
        <taxon>Gunneridae</taxon>
        <taxon>Pentapetalae</taxon>
        <taxon>rosids</taxon>
        <taxon>malvids</taxon>
        <taxon>Myrtales</taxon>
        <taxon>Lythraceae</taxon>
        <taxon>Trapa</taxon>
    </lineage>
</organism>
<name>A0AAN7RE75_TRANT</name>
<evidence type="ECO:0000313" key="3">
    <source>
        <dbReference type="Proteomes" id="UP001346149"/>
    </source>
</evidence>
<keyword evidence="3" id="KW-1185">Reference proteome</keyword>
<evidence type="ECO:0000256" key="1">
    <source>
        <dbReference type="SAM" id="SignalP"/>
    </source>
</evidence>
<dbReference type="AlphaFoldDB" id="A0AAN7RE75"/>